<dbReference type="PANTHER" id="PTHR10871:SF1">
    <property type="entry name" value="SMALL RIBOSOMAL SUBUNIT PROTEIN US13M"/>
    <property type="match status" value="1"/>
</dbReference>
<dbReference type="Proteomes" id="UP000748332">
    <property type="component" value="Unassembled WGS sequence"/>
</dbReference>
<evidence type="ECO:0000256" key="1">
    <source>
        <dbReference type="ARBA" id="ARBA00008080"/>
    </source>
</evidence>
<gene>
    <name evidence="7 10" type="primary">rpsM</name>
    <name evidence="10" type="ORF">KC622_01970</name>
</gene>
<dbReference type="InterPro" id="IPR001892">
    <property type="entry name" value="Ribosomal_uS13"/>
</dbReference>
<dbReference type="PROSITE" id="PS00646">
    <property type="entry name" value="RIBOSOMAL_S13_1"/>
    <property type="match status" value="1"/>
</dbReference>
<name>A0A955KVG1_9BACT</name>
<evidence type="ECO:0000256" key="4">
    <source>
        <dbReference type="ARBA" id="ARBA00022980"/>
    </source>
</evidence>
<dbReference type="InterPro" id="IPR018269">
    <property type="entry name" value="Ribosomal_uS13_CS"/>
</dbReference>
<dbReference type="HAMAP" id="MF_01315">
    <property type="entry name" value="Ribosomal_uS13"/>
    <property type="match status" value="1"/>
</dbReference>
<reference evidence="10" key="2">
    <citation type="journal article" date="2021" name="Microbiome">
        <title>Successional dynamics and alternative stable states in a saline activated sludge microbial community over 9 years.</title>
        <authorList>
            <person name="Wang Y."/>
            <person name="Ye J."/>
            <person name="Ju F."/>
            <person name="Liu L."/>
            <person name="Boyd J.A."/>
            <person name="Deng Y."/>
            <person name="Parks D.H."/>
            <person name="Jiang X."/>
            <person name="Yin X."/>
            <person name="Woodcroft B.J."/>
            <person name="Tyson G.W."/>
            <person name="Hugenholtz P."/>
            <person name="Polz M.F."/>
            <person name="Zhang T."/>
        </authorList>
    </citation>
    <scope>NUCLEOTIDE SEQUENCE</scope>
    <source>
        <strain evidence="10">HKST-UBA16</strain>
    </source>
</reference>
<dbReference type="GO" id="GO:0005829">
    <property type="term" value="C:cytosol"/>
    <property type="evidence" value="ECO:0007669"/>
    <property type="project" value="TreeGrafter"/>
</dbReference>
<dbReference type="GO" id="GO:0019843">
    <property type="term" value="F:rRNA binding"/>
    <property type="evidence" value="ECO:0007669"/>
    <property type="project" value="UniProtKB-UniRule"/>
</dbReference>
<dbReference type="PANTHER" id="PTHR10871">
    <property type="entry name" value="30S RIBOSOMAL PROTEIN S13/40S RIBOSOMAL PROTEIN S18"/>
    <property type="match status" value="1"/>
</dbReference>
<evidence type="ECO:0000256" key="8">
    <source>
        <dbReference type="RuleBase" id="RU003830"/>
    </source>
</evidence>
<feature type="compositionally biased region" description="Basic residues" evidence="9">
    <location>
        <begin position="101"/>
        <end position="114"/>
    </location>
</feature>
<dbReference type="InterPro" id="IPR019980">
    <property type="entry name" value="Ribosomal_uS13_bac-type"/>
</dbReference>
<dbReference type="InterPro" id="IPR010979">
    <property type="entry name" value="Ribosomal_uS13-like_H2TH"/>
</dbReference>
<evidence type="ECO:0000256" key="2">
    <source>
        <dbReference type="ARBA" id="ARBA00022730"/>
    </source>
</evidence>
<dbReference type="NCBIfam" id="TIGR03631">
    <property type="entry name" value="uS13_bact"/>
    <property type="match status" value="1"/>
</dbReference>
<dbReference type="PIRSF" id="PIRSF002134">
    <property type="entry name" value="Ribosomal_S13"/>
    <property type="match status" value="1"/>
</dbReference>
<keyword evidence="2 7" id="KW-0699">rRNA-binding</keyword>
<feature type="region of interest" description="Disordered" evidence="9">
    <location>
        <begin position="98"/>
        <end position="128"/>
    </location>
</feature>
<comment type="subunit">
    <text evidence="7">Part of the 30S ribosomal subunit. Forms a loose heterodimer with protein S19. Forms two bridges to the 50S subunit in the 70S ribosome.</text>
</comment>
<dbReference type="Gene3D" id="4.10.910.10">
    <property type="entry name" value="30s ribosomal protein s13, domain 2"/>
    <property type="match status" value="1"/>
</dbReference>
<evidence type="ECO:0000256" key="7">
    <source>
        <dbReference type="HAMAP-Rule" id="MF_01315"/>
    </source>
</evidence>
<comment type="function">
    <text evidence="7">Located at the top of the head of the 30S subunit, it contacts several helices of the 16S rRNA. In the 70S ribosome it contacts the 23S rRNA (bridge B1a) and protein L5 of the 50S subunit (bridge B1b), connecting the 2 subunits; these bridges are implicated in subunit movement. Contacts the tRNAs in the A and P-sites.</text>
</comment>
<evidence type="ECO:0000256" key="9">
    <source>
        <dbReference type="SAM" id="MobiDB-lite"/>
    </source>
</evidence>
<dbReference type="Pfam" id="PF00416">
    <property type="entry name" value="Ribosomal_S13"/>
    <property type="match status" value="1"/>
</dbReference>
<dbReference type="InterPro" id="IPR027437">
    <property type="entry name" value="Rbsml_uS13_C"/>
</dbReference>
<reference evidence="10" key="1">
    <citation type="submission" date="2020-04" db="EMBL/GenBank/DDBJ databases">
        <authorList>
            <person name="Zhang T."/>
        </authorList>
    </citation>
    <scope>NUCLEOTIDE SEQUENCE</scope>
    <source>
        <strain evidence="10">HKST-UBA16</strain>
    </source>
</reference>
<protein>
    <recommendedName>
        <fullName evidence="6 7">Small ribosomal subunit protein uS13</fullName>
    </recommendedName>
</protein>
<dbReference type="FunFam" id="1.10.8.50:FF:000001">
    <property type="entry name" value="30S ribosomal protein S13"/>
    <property type="match status" value="1"/>
</dbReference>
<dbReference type="GO" id="GO:0003735">
    <property type="term" value="F:structural constituent of ribosome"/>
    <property type="evidence" value="ECO:0007669"/>
    <property type="project" value="InterPro"/>
</dbReference>
<keyword evidence="7" id="KW-0820">tRNA-binding</keyword>
<keyword evidence="4 7" id="KW-0689">Ribosomal protein</keyword>
<dbReference type="GO" id="GO:0015935">
    <property type="term" value="C:small ribosomal subunit"/>
    <property type="evidence" value="ECO:0007669"/>
    <property type="project" value="TreeGrafter"/>
</dbReference>
<organism evidence="10 11">
    <name type="scientific">Candidatus Dojkabacteria bacterium</name>
    <dbReference type="NCBI Taxonomy" id="2099670"/>
    <lineage>
        <taxon>Bacteria</taxon>
        <taxon>Candidatus Dojkabacteria</taxon>
    </lineage>
</organism>
<proteinExistence type="inferred from homology"/>
<keyword evidence="5 7" id="KW-0687">Ribonucleoprotein</keyword>
<sequence length="128" mass="14306">MARIAGVEIPDNKKVKIAVTYIHGIGNSLAAEIVKSAGVDGEMLTKDLTESELNDLRKVIEDGYEIEGELRQRIFRDIKRLKDIRSYRGLRHKAGLPVRGQRTRVNARTRKGKSRVPVGGLKAKITKT</sequence>
<comment type="caution">
    <text evidence="10">The sequence shown here is derived from an EMBL/GenBank/DDBJ whole genome shotgun (WGS) entry which is preliminary data.</text>
</comment>
<dbReference type="Gene3D" id="1.10.8.50">
    <property type="match status" value="1"/>
</dbReference>
<comment type="similarity">
    <text evidence="1 7 8">Belongs to the universal ribosomal protein uS13 family.</text>
</comment>
<dbReference type="PROSITE" id="PS50159">
    <property type="entry name" value="RIBOSOMAL_S13_2"/>
    <property type="match status" value="1"/>
</dbReference>
<dbReference type="EMBL" id="JAGQLM010000081">
    <property type="protein sequence ID" value="MCA9375078.1"/>
    <property type="molecule type" value="Genomic_DNA"/>
</dbReference>
<evidence type="ECO:0000313" key="10">
    <source>
        <dbReference type="EMBL" id="MCA9375078.1"/>
    </source>
</evidence>
<dbReference type="AlphaFoldDB" id="A0A955KVG1"/>
<dbReference type="SUPFAM" id="SSF46946">
    <property type="entry name" value="S13-like H2TH domain"/>
    <property type="match status" value="1"/>
</dbReference>
<evidence type="ECO:0000256" key="5">
    <source>
        <dbReference type="ARBA" id="ARBA00023274"/>
    </source>
</evidence>
<evidence type="ECO:0000256" key="6">
    <source>
        <dbReference type="ARBA" id="ARBA00035166"/>
    </source>
</evidence>
<dbReference type="GO" id="GO:0006412">
    <property type="term" value="P:translation"/>
    <property type="evidence" value="ECO:0007669"/>
    <property type="project" value="UniProtKB-UniRule"/>
</dbReference>
<keyword evidence="3 7" id="KW-0694">RNA-binding</keyword>
<evidence type="ECO:0000313" key="11">
    <source>
        <dbReference type="Proteomes" id="UP000748332"/>
    </source>
</evidence>
<dbReference type="GO" id="GO:0000049">
    <property type="term" value="F:tRNA binding"/>
    <property type="evidence" value="ECO:0007669"/>
    <property type="project" value="UniProtKB-UniRule"/>
</dbReference>
<evidence type="ECO:0000256" key="3">
    <source>
        <dbReference type="ARBA" id="ARBA00022884"/>
    </source>
</evidence>
<accession>A0A955KVG1</accession>